<proteinExistence type="predicted"/>
<evidence type="ECO:0000313" key="15">
    <source>
        <dbReference type="Proteomes" id="UP001164746"/>
    </source>
</evidence>
<feature type="non-terminal residue" evidence="14">
    <location>
        <position position="388"/>
    </location>
</feature>
<keyword evidence="9" id="KW-0325">Glycoprotein</keyword>
<evidence type="ECO:0000256" key="10">
    <source>
        <dbReference type="ARBA" id="ARBA00023224"/>
    </source>
</evidence>
<feature type="transmembrane region" description="Helical" evidence="12">
    <location>
        <begin position="147"/>
        <end position="168"/>
    </location>
</feature>
<dbReference type="SUPFAM" id="SSF81321">
    <property type="entry name" value="Family A G protein-coupled receptor-like"/>
    <property type="match status" value="1"/>
</dbReference>
<feature type="non-terminal residue" evidence="14">
    <location>
        <position position="1"/>
    </location>
</feature>
<keyword evidence="5 12" id="KW-1133">Transmembrane helix</keyword>
<dbReference type="InterPro" id="IPR008365">
    <property type="entry name" value="Prostanoid_rcpt"/>
</dbReference>
<dbReference type="Proteomes" id="UP001164746">
    <property type="component" value="Chromosome 13"/>
</dbReference>
<evidence type="ECO:0000256" key="2">
    <source>
        <dbReference type="ARBA" id="ARBA00017628"/>
    </source>
</evidence>
<comment type="subcellular location">
    <subcellularLocation>
        <location evidence="1">Cell membrane</location>
        <topology evidence="1">Multi-pass membrane protein</topology>
    </subcellularLocation>
</comment>
<keyword evidence="7 12" id="KW-0472">Membrane</keyword>
<evidence type="ECO:0000256" key="9">
    <source>
        <dbReference type="ARBA" id="ARBA00023180"/>
    </source>
</evidence>
<evidence type="ECO:0000256" key="4">
    <source>
        <dbReference type="ARBA" id="ARBA00022692"/>
    </source>
</evidence>
<feature type="transmembrane region" description="Helical" evidence="12">
    <location>
        <begin position="268"/>
        <end position="288"/>
    </location>
</feature>
<dbReference type="PROSITE" id="PS50262">
    <property type="entry name" value="G_PROTEIN_RECEP_F1_2"/>
    <property type="match status" value="1"/>
</dbReference>
<dbReference type="Pfam" id="PF00001">
    <property type="entry name" value="7tm_1"/>
    <property type="match status" value="1"/>
</dbReference>
<evidence type="ECO:0000256" key="11">
    <source>
        <dbReference type="ARBA" id="ARBA00029815"/>
    </source>
</evidence>
<keyword evidence="10" id="KW-0807">Transducer</keyword>
<dbReference type="PRINTS" id="PR00237">
    <property type="entry name" value="GPCRRHODOPSN"/>
</dbReference>
<evidence type="ECO:0000256" key="8">
    <source>
        <dbReference type="ARBA" id="ARBA00023170"/>
    </source>
</evidence>
<feature type="transmembrane region" description="Helical" evidence="12">
    <location>
        <begin position="105"/>
        <end position="127"/>
    </location>
</feature>
<protein>
    <recommendedName>
        <fullName evidence="2">Thromboxane A2 receptor</fullName>
    </recommendedName>
    <alternativeName>
        <fullName evidence="11">Prostanoid TP receptor</fullName>
    </alternativeName>
</protein>
<keyword evidence="15" id="KW-1185">Reference proteome</keyword>
<keyword evidence="3" id="KW-1003">Cell membrane</keyword>
<evidence type="ECO:0000256" key="3">
    <source>
        <dbReference type="ARBA" id="ARBA00022475"/>
    </source>
</evidence>
<organism evidence="14 15">
    <name type="scientific">Mya arenaria</name>
    <name type="common">Soft-shell clam</name>
    <dbReference type="NCBI Taxonomy" id="6604"/>
    <lineage>
        <taxon>Eukaryota</taxon>
        <taxon>Metazoa</taxon>
        <taxon>Spiralia</taxon>
        <taxon>Lophotrochozoa</taxon>
        <taxon>Mollusca</taxon>
        <taxon>Bivalvia</taxon>
        <taxon>Autobranchia</taxon>
        <taxon>Heteroconchia</taxon>
        <taxon>Euheterodonta</taxon>
        <taxon>Imparidentia</taxon>
        <taxon>Neoheterodontei</taxon>
        <taxon>Myida</taxon>
        <taxon>Myoidea</taxon>
        <taxon>Myidae</taxon>
        <taxon>Mya</taxon>
    </lineage>
</organism>
<feature type="domain" description="G-protein coupled receptors family 1 profile" evidence="13">
    <location>
        <begin position="46"/>
        <end position="324"/>
    </location>
</feature>
<gene>
    <name evidence="14" type="ORF">MAR_037146</name>
</gene>
<dbReference type="PRINTS" id="PR00429">
    <property type="entry name" value="THROMBOXANER"/>
</dbReference>
<evidence type="ECO:0000313" key="14">
    <source>
        <dbReference type="EMBL" id="WAR23477.1"/>
    </source>
</evidence>
<evidence type="ECO:0000256" key="12">
    <source>
        <dbReference type="SAM" id="Phobius"/>
    </source>
</evidence>
<keyword evidence="8" id="KW-0675">Receptor</keyword>
<dbReference type="PANTHER" id="PTHR11866">
    <property type="entry name" value="G-PROTEIN COUPLED RECEPTOR FAMILY 1 MEMBER"/>
    <property type="match status" value="1"/>
</dbReference>
<evidence type="ECO:0000256" key="1">
    <source>
        <dbReference type="ARBA" id="ARBA00004651"/>
    </source>
</evidence>
<name>A0ABY7FPD1_MYAAR</name>
<evidence type="ECO:0000259" key="13">
    <source>
        <dbReference type="PROSITE" id="PS50262"/>
    </source>
</evidence>
<reference evidence="14" key="1">
    <citation type="submission" date="2022-11" db="EMBL/GenBank/DDBJ databases">
        <title>Centuries of genome instability and evolution in soft-shell clam transmissible cancer (bioRxiv).</title>
        <authorList>
            <person name="Hart S.F.M."/>
            <person name="Yonemitsu M.A."/>
            <person name="Giersch R.M."/>
            <person name="Beal B.F."/>
            <person name="Arriagada G."/>
            <person name="Davis B.W."/>
            <person name="Ostrander E.A."/>
            <person name="Goff S.P."/>
            <person name="Metzger M.J."/>
        </authorList>
    </citation>
    <scope>NUCLEOTIDE SEQUENCE</scope>
    <source>
        <strain evidence="14">MELC-2E11</strain>
        <tissue evidence="14">Siphon/mantle</tissue>
    </source>
</reference>
<evidence type="ECO:0000256" key="7">
    <source>
        <dbReference type="ARBA" id="ARBA00023136"/>
    </source>
</evidence>
<dbReference type="CDD" id="cd14981">
    <property type="entry name" value="7tmA_Prostanoid_R"/>
    <property type="match status" value="1"/>
</dbReference>
<dbReference type="EMBL" id="CP111024">
    <property type="protein sequence ID" value="WAR23477.1"/>
    <property type="molecule type" value="Genomic_DNA"/>
</dbReference>
<feature type="transmembrane region" description="Helical" evidence="12">
    <location>
        <begin position="74"/>
        <end position="93"/>
    </location>
</feature>
<dbReference type="PANTHER" id="PTHR11866:SF16">
    <property type="entry name" value="PROSTAGLANDIN E2 RECEPTOR EP4 SUBTYPE-LIKE PROTEIN"/>
    <property type="match status" value="1"/>
</dbReference>
<dbReference type="PRINTS" id="PR01788">
    <property type="entry name" value="PROSTANOIDR"/>
</dbReference>
<feature type="transmembrane region" description="Helical" evidence="12">
    <location>
        <begin position="33"/>
        <end position="54"/>
    </location>
</feature>
<feature type="transmembrane region" description="Helical" evidence="12">
    <location>
        <begin position="195"/>
        <end position="223"/>
    </location>
</feature>
<dbReference type="InterPro" id="IPR000276">
    <property type="entry name" value="GPCR_Rhodpsn"/>
</dbReference>
<sequence length="388" mass="44100">PGIMNVSNTNNNISDLTNVTTNVKNINAVGATIISPTLMFLAGVGSNILALTILYRRRCDLRTVKFYNLAKGLVWTDLLGIIFTTPSVVAAYVNRGWTGGHVHCSFHGFTMTCFGLATPLIICAMAIERFMAVKCVFFYSSRCKNEIAKRCIVLIWVFVIGFGMLPFIGFGQFTKQYPGTWCFLDFHSHNIFGKIYAFLYACINVILILLMIFCNTFVVCCLAQRRFVRKQKRRRFVSTMASMTTMENEALTTSSQQRQKKRSMDVEIYSIIFLFALSLVFAICWGPFMIQILRTLITEESDVILDIAAVRLASLNQILDPWLYILFRRSFISKIRRSLAAMKNYCCYEFDILEETDVQRVDPVVSAKTMSRNDIHENCDNKGTHGGE</sequence>
<dbReference type="InterPro" id="IPR017452">
    <property type="entry name" value="GPCR_Rhodpsn_7TM"/>
</dbReference>
<dbReference type="Gene3D" id="1.20.1070.10">
    <property type="entry name" value="Rhodopsin 7-helix transmembrane proteins"/>
    <property type="match status" value="1"/>
</dbReference>
<evidence type="ECO:0000256" key="5">
    <source>
        <dbReference type="ARBA" id="ARBA00022989"/>
    </source>
</evidence>
<evidence type="ECO:0000256" key="6">
    <source>
        <dbReference type="ARBA" id="ARBA00023040"/>
    </source>
</evidence>
<accession>A0ABY7FPD1</accession>
<dbReference type="InterPro" id="IPR001105">
    <property type="entry name" value="Thbox_rcpt"/>
</dbReference>
<keyword evidence="4 12" id="KW-0812">Transmembrane</keyword>
<keyword evidence="6" id="KW-0297">G-protein coupled receptor</keyword>